<dbReference type="AlphaFoldDB" id="F5X722"/>
<feature type="compositionally biased region" description="Low complexity" evidence="1">
    <location>
        <begin position="35"/>
        <end position="50"/>
    </location>
</feature>
<dbReference type="Proteomes" id="UP000007946">
    <property type="component" value="Chromosome"/>
</dbReference>
<feature type="signal peptide" evidence="2">
    <location>
        <begin position="1"/>
        <end position="26"/>
    </location>
</feature>
<keyword evidence="3" id="KW-0449">Lipoprotein</keyword>
<dbReference type="RefSeq" id="WP_013851947.1">
    <property type="nucleotide sequence ID" value="NC_015600.1"/>
</dbReference>
<evidence type="ECO:0000313" key="3">
    <source>
        <dbReference type="EMBL" id="BAK30212.1"/>
    </source>
</evidence>
<keyword evidence="4" id="KW-1185">Reference proteome</keyword>
<name>F5X722_STRPX</name>
<proteinExistence type="predicted"/>
<feature type="region of interest" description="Disordered" evidence="1">
    <location>
        <begin position="28"/>
        <end position="50"/>
    </location>
</feature>
<dbReference type="PROSITE" id="PS51257">
    <property type="entry name" value="PROKAR_LIPOPROTEIN"/>
    <property type="match status" value="1"/>
</dbReference>
<sequence length="368" mass="41813">MKKNNFKFFGIIMALLLITACSSSNQNDTQKEYTSKSSVSESSGSTLSYGSPGEAEYYPLEHSHSVPSDLDAYVGYYTGELETASHLRYKFALSINSDGTYTLSEEVTYPDNMHFESTNAMLYADNNNLIHLVKAEKTLSTGELFLDNGKITNQFASSNKLKQSFLDSNGNYLPIYRKYGDSTSEIDLKDKEVSIIVSKSPITESVTLTPQADIPTDVQYSTYQIEEYSDNVKKYNDDENYEYNSLNEFIQAVFNTVELSNDSNGNVRYTTMGITNLQFDSESQNTVVTDNTGKKLRIKYQVKGDNFSRYSYIYDGSKVYISEESDPPVDINKEPDTYLLKEIDFNLNIPLKKYFDYEVVDYEISDYS</sequence>
<dbReference type="HOGENOM" id="CLU_752104_0_0_9"/>
<keyword evidence="2" id="KW-0732">Signal</keyword>
<evidence type="ECO:0000313" key="4">
    <source>
        <dbReference type="Proteomes" id="UP000007946"/>
    </source>
</evidence>
<gene>
    <name evidence="3" type="ordered locus">SGPB_1156</name>
</gene>
<protein>
    <submittedName>
        <fullName evidence="3">Predicted lipoprotein</fullName>
    </submittedName>
</protein>
<reference evidence="3 4" key="1">
    <citation type="journal article" date="2011" name="PLoS ONE">
        <title>Sequencing and comparative genome analysis of two pathogenic Streptococcus gallolyticus subspecies: genome plasticity, adaptation and virulence.</title>
        <authorList>
            <person name="Lin I.-H."/>
            <person name="Liu T.-T."/>
            <person name="Teng Y.-T."/>
            <person name="Wu H.-L."/>
            <person name="Liu Y.-M."/>
            <person name="Wu K.-M."/>
            <person name="Chang C.-H."/>
            <person name="Hsu M.-T."/>
        </authorList>
    </citation>
    <scope>NUCLEOTIDE SEQUENCE [LARGE SCALE GENOMIC DNA]</scope>
    <source>
        <strain evidence="4">ATCC 43144 / JCM 5346 / CDC 1723-81</strain>
    </source>
</reference>
<accession>F5X722</accession>
<feature type="chain" id="PRO_5039272674" evidence="2">
    <location>
        <begin position="27"/>
        <end position="368"/>
    </location>
</feature>
<evidence type="ECO:0000256" key="1">
    <source>
        <dbReference type="SAM" id="MobiDB-lite"/>
    </source>
</evidence>
<evidence type="ECO:0000256" key="2">
    <source>
        <dbReference type="SAM" id="SignalP"/>
    </source>
</evidence>
<organism evidence="3 4">
    <name type="scientific">Streptococcus pasteurianus (strain ATCC 43144 / JCM 5346 / CCUG 46074 / CDC 1723-81)</name>
    <dbReference type="NCBI Taxonomy" id="981540"/>
    <lineage>
        <taxon>Bacteria</taxon>
        <taxon>Bacillati</taxon>
        <taxon>Bacillota</taxon>
        <taxon>Bacilli</taxon>
        <taxon>Lactobacillales</taxon>
        <taxon>Streptococcaceae</taxon>
        <taxon>Streptococcus</taxon>
    </lineage>
</organism>
<dbReference type="KEGG" id="stb:SGPB_1156"/>
<dbReference type="EMBL" id="AP012054">
    <property type="protein sequence ID" value="BAK30212.1"/>
    <property type="molecule type" value="Genomic_DNA"/>
</dbReference>